<evidence type="ECO:0000313" key="2">
    <source>
        <dbReference type="Proteomes" id="UP000789759"/>
    </source>
</evidence>
<evidence type="ECO:0000313" key="1">
    <source>
        <dbReference type="EMBL" id="CAG8618917.1"/>
    </source>
</evidence>
<dbReference type="EMBL" id="CAJVQA010005357">
    <property type="protein sequence ID" value="CAG8618917.1"/>
    <property type="molecule type" value="Genomic_DNA"/>
</dbReference>
<name>A0A9N9CX45_9GLOM</name>
<protein>
    <submittedName>
        <fullName evidence="1">21505_t:CDS:1</fullName>
    </submittedName>
</protein>
<dbReference type="AlphaFoldDB" id="A0A9N9CX45"/>
<organism evidence="1 2">
    <name type="scientific">Cetraspora pellucida</name>
    <dbReference type="NCBI Taxonomy" id="1433469"/>
    <lineage>
        <taxon>Eukaryota</taxon>
        <taxon>Fungi</taxon>
        <taxon>Fungi incertae sedis</taxon>
        <taxon>Mucoromycota</taxon>
        <taxon>Glomeromycotina</taxon>
        <taxon>Glomeromycetes</taxon>
        <taxon>Diversisporales</taxon>
        <taxon>Gigasporaceae</taxon>
        <taxon>Cetraspora</taxon>
    </lineage>
</organism>
<reference evidence="1" key="1">
    <citation type="submission" date="2021-06" db="EMBL/GenBank/DDBJ databases">
        <authorList>
            <person name="Kallberg Y."/>
            <person name="Tangrot J."/>
            <person name="Rosling A."/>
        </authorList>
    </citation>
    <scope>NUCLEOTIDE SEQUENCE</scope>
    <source>
        <strain evidence="1">FL966</strain>
    </source>
</reference>
<accession>A0A9N9CX45</accession>
<gene>
    <name evidence="1" type="ORF">CPELLU_LOCUS7820</name>
</gene>
<feature type="non-terminal residue" evidence="1">
    <location>
        <position position="58"/>
    </location>
</feature>
<keyword evidence="2" id="KW-1185">Reference proteome</keyword>
<sequence length="58" mass="6806">TIFPDDNPVGETSTYATFSDTFYNKKGYHKRTRDLLIKRRARRVSLSCNILIELLNKK</sequence>
<dbReference type="Proteomes" id="UP000789759">
    <property type="component" value="Unassembled WGS sequence"/>
</dbReference>
<proteinExistence type="predicted"/>
<comment type="caution">
    <text evidence="1">The sequence shown here is derived from an EMBL/GenBank/DDBJ whole genome shotgun (WGS) entry which is preliminary data.</text>
</comment>